<name>A0A849KWB3_9HYPH</name>
<proteinExistence type="predicted"/>
<reference evidence="2 3" key="1">
    <citation type="submission" date="2020-05" db="EMBL/GenBank/DDBJ databases">
        <title>Draft Genome Sequence of Ochrobactrum soli Isolated from Stable Fly Gut.</title>
        <authorList>
            <person name="Pileggi M.T."/>
            <person name="Vazhakkala L.J."/>
            <person name="Wong C.N."/>
        </authorList>
    </citation>
    <scope>NUCLEOTIDE SEQUENCE [LARGE SCALE GENOMIC DNA]</scope>
    <source>
        <strain evidence="2 3">MTP-C0764</strain>
    </source>
</reference>
<dbReference type="SMART" id="SM00530">
    <property type="entry name" value="HTH_XRE"/>
    <property type="match status" value="1"/>
</dbReference>
<dbReference type="Gene3D" id="1.10.260.40">
    <property type="entry name" value="lambda repressor-like DNA-binding domains"/>
    <property type="match status" value="1"/>
</dbReference>
<dbReference type="PROSITE" id="PS50943">
    <property type="entry name" value="HTH_CROC1"/>
    <property type="match status" value="1"/>
</dbReference>
<evidence type="ECO:0000313" key="2">
    <source>
        <dbReference type="EMBL" id="NNU63349.1"/>
    </source>
</evidence>
<dbReference type="InterPro" id="IPR010982">
    <property type="entry name" value="Lambda_DNA-bd_dom_sf"/>
</dbReference>
<protein>
    <submittedName>
        <fullName evidence="2">Helix-turn-helix transcriptional regulator</fullName>
    </submittedName>
</protein>
<sequence>MASALHQTYQPVPNPLPVQILEGLPPFKGNACRSILDEVAYWLERSHSGAAIQDALEWLWGHQFIQTDDPDSPPIFPRASVVMRSEGGDKLIAINKALPHQKRLAIGLAAIRKSRGWNNKEMAVALGVSEPYMSLLARGLSDVKISMLDRMVRSFNVTSYELLPYAFISEVKNEKRR</sequence>
<feature type="domain" description="HTH cro/C1-type" evidence="1">
    <location>
        <begin position="108"/>
        <end position="162"/>
    </location>
</feature>
<dbReference type="SUPFAM" id="SSF47413">
    <property type="entry name" value="lambda repressor-like DNA-binding domains"/>
    <property type="match status" value="1"/>
</dbReference>
<accession>A0A849KWB3</accession>
<dbReference type="EMBL" id="JABFCY010000024">
    <property type="protein sequence ID" value="NNU63349.1"/>
    <property type="molecule type" value="Genomic_DNA"/>
</dbReference>
<dbReference type="CDD" id="cd00093">
    <property type="entry name" value="HTH_XRE"/>
    <property type="match status" value="1"/>
</dbReference>
<evidence type="ECO:0000259" key="1">
    <source>
        <dbReference type="PROSITE" id="PS50943"/>
    </source>
</evidence>
<dbReference type="InterPro" id="IPR001387">
    <property type="entry name" value="Cro/C1-type_HTH"/>
</dbReference>
<evidence type="ECO:0000313" key="3">
    <source>
        <dbReference type="Proteomes" id="UP000574931"/>
    </source>
</evidence>
<organism evidence="2 3">
    <name type="scientific">Ochrobactrum soli</name>
    <dbReference type="NCBI Taxonomy" id="2448455"/>
    <lineage>
        <taxon>Bacteria</taxon>
        <taxon>Pseudomonadati</taxon>
        <taxon>Pseudomonadota</taxon>
        <taxon>Alphaproteobacteria</taxon>
        <taxon>Hyphomicrobiales</taxon>
        <taxon>Brucellaceae</taxon>
        <taxon>Brucella/Ochrobactrum group</taxon>
        <taxon>Ochrobactrum</taxon>
    </lineage>
</organism>
<dbReference type="GO" id="GO:0003677">
    <property type="term" value="F:DNA binding"/>
    <property type="evidence" value="ECO:0007669"/>
    <property type="project" value="InterPro"/>
</dbReference>
<dbReference type="Proteomes" id="UP000574931">
    <property type="component" value="Unassembled WGS sequence"/>
</dbReference>
<keyword evidence="3" id="KW-1185">Reference proteome</keyword>
<gene>
    <name evidence="2" type="ORF">HKX02_24280</name>
</gene>
<dbReference type="AlphaFoldDB" id="A0A849KWB3"/>
<dbReference type="RefSeq" id="WP_171319643.1">
    <property type="nucleotide sequence ID" value="NZ_JABFCY010000024.1"/>
</dbReference>
<dbReference type="Pfam" id="PF01381">
    <property type="entry name" value="HTH_3"/>
    <property type="match status" value="1"/>
</dbReference>
<comment type="caution">
    <text evidence="2">The sequence shown here is derived from an EMBL/GenBank/DDBJ whole genome shotgun (WGS) entry which is preliminary data.</text>
</comment>